<comment type="caution">
    <text evidence="2">The sequence shown here is derived from an EMBL/GenBank/DDBJ whole genome shotgun (WGS) entry which is preliminary data.</text>
</comment>
<dbReference type="Pfam" id="PF13508">
    <property type="entry name" value="Acetyltransf_7"/>
    <property type="match status" value="1"/>
</dbReference>
<protein>
    <submittedName>
        <fullName evidence="2">GNAT family N-acetyltransferase</fullName>
    </submittedName>
</protein>
<organism evidence="2 3">
    <name type="scientific">Amycolatopsis suaedae</name>
    <dbReference type="NCBI Taxonomy" id="2510978"/>
    <lineage>
        <taxon>Bacteria</taxon>
        <taxon>Bacillati</taxon>
        <taxon>Actinomycetota</taxon>
        <taxon>Actinomycetes</taxon>
        <taxon>Pseudonocardiales</taxon>
        <taxon>Pseudonocardiaceae</taxon>
        <taxon>Amycolatopsis</taxon>
    </lineage>
</organism>
<feature type="domain" description="N-acetyltransferase" evidence="1">
    <location>
        <begin position="45"/>
        <end position="198"/>
    </location>
</feature>
<name>A0A4Q7J221_9PSEU</name>
<evidence type="ECO:0000313" key="3">
    <source>
        <dbReference type="Proteomes" id="UP000292003"/>
    </source>
</evidence>
<dbReference type="SUPFAM" id="SSF55729">
    <property type="entry name" value="Acyl-CoA N-acyltransferases (Nat)"/>
    <property type="match status" value="1"/>
</dbReference>
<dbReference type="InterPro" id="IPR000182">
    <property type="entry name" value="GNAT_dom"/>
</dbReference>
<dbReference type="OrthoDB" id="7057833at2"/>
<dbReference type="RefSeq" id="WP_130478831.1">
    <property type="nucleotide sequence ID" value="NZ_SFCC01000017.1"/>
</dbReference>
<dbReference type="InterPro" id="IPR052523">
    <property type="entry name" value="Trichothecene_AcTrans"/>
</dbReference>
<dbReference type="PROSITE" id="PS51186">
    <property type="entry name" value="GNAT"/>
    <property type="match status" value="1"/>
</dbReference>
<dbReference type="GO" id="GO:0016747">
    <property type="term" value="F:acyltransferase activity, transferring groups other than amino-acyl groups"/>
    <property type="evidence" value="ECO:0007669"/>
    <property type="project" value="InterPro"/>
</dbReference>
<keyword evidence="2" id="KW-0808">Transferase</keyword>
<dbReference type="CDD" id="cd04301">
    <property type="entry name" value="NAT_SF"/>
    <property type="match status" value="1"/>
</dbReference>
<dbReference type="PANTHER" id="PTHR42791">
    <property type="entry name" value="GNAT FAMILY ACETYLTRANSFERASE"/>
    <property type="match status" value="1"/>
</dbReference>
<dbReference type="Proteomes" id="UP000292003">
    <property type="component" value="Unassembled WGS sequence"/>
</dbReference>
<reference evidence="2 3" key="1">
    <citation type="submission" date="2019-02" db="EMBL/GenBank/DDBJ databases">
        <title>Draft genome sequence of Amycolatopsis sp. 8-3EHSu isolated from roots of Suaeda maritima.</title>
        <authorList>
            <person name="Duangmal K."/>
            <person name="Chantavorakit T."/>
        </authorList>
    </citation>
    <scope>NUCLEOTIDE SEQUENCE [LARGE SCALE GENOMIC DNA]</scope>
    <source>
        <strain evidence="2 3">8-3EHSu</strain>
    </source>
</reference>
<dbReference type="PANTHER" id="PTHR42791:SF1">
    <property type="entry name" value="N-ACETYLTRANSFERASE DOMAIN-CONTAINING PROTEIN"/>
    <property type="match status" value="1"/>
</dbReference>
<dbReference type="AlphaFoldDB" id="A0A4Q7J221"/>
<evidence type="ECO:0000313" key="2">
    <source>
        <dbReference type="EMBL" id="RZQ60443.1"/>
    </source>
</evidence>
<keyword evidence="3" id="KW-1185">Reference proteome</keyword>
<dbReference type="EMBL" id="SFCC01000017">
    <property type="protein sequence ID" value="RZQ60443.1"/>
    <property type="molecule type" value="Genomic_DNA"/>
</dbReference>
<evidence type="ECO:0000259" key="1">
    <source>
        <dbReference type="PROSITE" id="PS51186"/>
    </source>
</evidence>
<gene>
    <name evidence="2" type="ORF">EWH70_29550</name>
</gene>
<dbReference type="Gene3D" id="3.40.630.30">
    <property type="match status" value="1"/>
</dbReference>
<sequence length="198" mass="22246">MPIENITVRRALEPEAAEVSAAMAANFMDETVCTYVFTDETARREVYPQFLAGQISESLAGGEVLITEDLAAVSIWSYRKKDEEHEAPSLDTLPPDAPEYARRGITVLSMIEQRHPRHADHLYLVALGVHPDHRGRGLGGAVLRHRLAEADSRGEPVYLEASSTRNRPLYERHGFVQTGDPIQFPDGPEIYPMWRDPR</sequence>
<proteinExistence type="predicted"/>
<accession>A0A4Q7J221</accession>
<dbReference type="InterPro" id="IPR016181">
    <property type="entry name" value="Acyl_CoA_acyltransferase"/>
</dbReference>